<sequence length="280" mass="31059">MHKLAAHRLLSIKQMQAAGAGRDAKHLRLLVQDLRTQKLVRALPDENRKGEAAVTRFKPGEGRRALLYYLSPAGARALGELTGQPPPEVRAKPYNFSSKVEEWEAITDTHLALDAWCGAAGARLDFFQADFQPGAAGLERATRMPFVDTTQRPPAPDNFTPDAVAGLTQASGAIQLLVVEVYTGGWQSRVGHFRDQLPHLATVAMLGVPERHWRLDQLGRSARYLILFRTAAMRVEALSRWPDSGAEHWGRFFIKSLDELADFNGGWHQPNGARRALFHG</sequence>
<name>A0ABR5HGK5_9HYPH</name>
<proteinExistence type="predicted"/>
<dbReference type="RefSeq" id="WP_048430585.1">
    <property type="nucleotide sequence ID" value="NZ_JTHF01000266.1"/>
</dbReference>
<evidence type="ECO:0000313" key="2">
    <source>
        <dbReference type="Proteomes" id="UP000036471"/>
    </source>
</evidence>
<gene>
    <name evidence="1" type="ORF">QR79_05965</name>
</gene>
<organism evidence="1 2">
    <name type="scientific">Methylobacterium indicum</name>
    <dbReference type="NCBI Taxonomy" id="1775910"/>
    <lineage>
        <taxon>Bacteria</taxon>
        <taxon>Pseudomonadati</taxon>
        <taxon>Pseudomonadota</taxon>
        <taxon>Alphaproteobacteria</taxon>
        <taxon>Hyphomicrobiales</taxon>
        <taxon>Methylobacteriaceae</taxon>
        <taxon>Methylobacterium</taxon>
    </lineage>
</organism>
<dbReference type="EMBL" id="JTHG01000041">
    <property type="protein sequence ID" value="KMO25782.1"/>
    <property type="molecule type" value="Genomic_DNA"/>
</dbReference>
<protein>
    <recommendedName>
        <fullName evidence="3">Replication-relaxation</fullName>
    </recommendedName>
</protein>
<dbReference type="Proteomes" id="UP000036471">
    <property type="component" value="Unassembled WGS sequence"/>
</dbReference>
<accession>A0ABR5HGK5</accession>
<reference evidence="1 2" key="1">
    <citation type="submission" date="2014-11" db="EMBL/GenBank/DDBJ databases">
        <title>Comparative genomics of Methylobacterium species.</title>
        <authorList>
            <person name="Chaudhry V."/>
            <person name="Patil P.B."/>
        </authorList>
    </citation>
    <scope>NUCLEOTIDE SEQUENCE [LARGE SCALE GENOMIC DNA]</scope>
    <source>
        <strain evidence="1 2">SE3.6</strain>
    </source>
</reference>
<comment type="caution">
    <text evidence="1">The sequence shown here is derived from an EMBL/GenBank/DDBJ whole genome shotgun (WGS) entry which is preliminary data.</text>
</comment>
<evidence type="ECO:0000313" key="1">
    <source>
        <dbReference type="EMBL" id="KMO25782.1"/>
    </source>
</evidence>
<evidence type="ECO:0008006" key="3">
    <source>
        <dbReference type="Google" id="ProtNLM"/>
    </source>
</evidence>
<keyword evidence="2" id="KW-1185">Reference proteome</keyword>